<keyword evidence="1" id="KW-0472">Membrane</keyword>
<feature type="transmembrane region" description="Helical" evidence="1">
    <location>
        <begin position="248"/>
        <end position="268"/>
    </location>
</feature>
<feature type="transmembrane region" description="Helical" evidence="1">
    <location>
        <begin position="398"/>
        <end position="423"/>
    </location>
</feature>
<organism evidence="2 3">
    <name type="scientific">Paenibacillus timonensis</name>
    <dbReference type="NCBI Taxonomy" id="225915"/>
    <lineage>
        <taxon>Bacteria</taxon>
        <taxon>Bacillati</taxon>
        <taxon>Bacillota</taxon>
        <taxon>Bacilli</taxon>
        <taxon>Bacillales</taxon>
        <taxon>Paenibacillaceae</taxon>
        <taxon>Paenibacillus</taxon>
    </lineage>
</organism>
<sequence length="544" mass="58788">MGTEETGMQEKFARWGALFVQYLKRDWKKIIFWVLGIGLFSGGFVSAFEEIGKGQGLQGMYETLQNPAMISMVGPTPVKSAADYTLGAMYAHEMLLFCGLFAMIIAALHVVSHTRKEEDLGLTELVRSFQVGRQANSLAVIAEVVVINIVLALVIGGMMTSFGVDAISAEGSFLFGASIGMAGILGAVIALVMAQIMPTSSGATGSSLGIVGLLYIFRAGTDVSNVDFSMFNPMGWTYLTYPFTENNWVPLIWAAAFSMIVVIIAFVLEGGRDMGAGYLPEREGRESAKKSLLSVPGLFTKLNKGVMISWLIAFVIMGAAYGSIYGDMQTFLESNELMSQMFTISGVSIEEAFTGTIMMVMIGLVSILPIAIVNKLFAEESRLHLSQLYATKVTRARLYWTSVILAIVAGVVGILLATCGLGGTAISAMGDSSTMDMEDFFAAGYNFLPSVLFFTGLAALALGWAPRLGKAVYAYLGYSFALNYFGGILDLPEWFSKTAVQSWIPRMPVDPFDAATFITMTVISIALMVLGYMGYRRRDMVEGA</sequence>
<comment type="caution">
    <text evidence="2">The sequence shown here is derived from an EMBL/GenBank/DDBJ whole genome shotgun (WGS) entry which is preliminary data.</text>
</comment>
<feature type="transmembrane region" description="Helical" evidence="1">
    <location>
        <begin position="443"/>
        <end position="465"/>
    </location>
</feature>
<accession>A0ABW3SCA9</accession>
<proteinExistence type="predicted"/>
<feature type="transmembrane region" description="Helical" evidence="1">
    <location>
        <begin position="308"/>
        <end position="332"/>
    </location>
</feature>
<protein>
    <submittedName>
        <fullName evidence="2">ABC transporter permease</fullName>
    </submittedName>
</protein>
<feature type="transmembrane region" description="Helical" evidence="1">
    <location>
        <begin position="30"/>
        <end position="48"/>
    </location>
</feature>
<dbReference type="EMBL" id="JBHTKZ010000025">
    <property type="protein sequence ID" value="MFD1182421.1"/>
    <property type="molecule type" value="Genomic_DNA"/>
</dbReference>
<feature type="transmembrane region" description="Helical" evidence="1">
    <location>
        <begin position="94"/>
        <end position="114"/>
    </location>
</feature>
<evidence type="ECO:0000256" key="1">
    <source>
        <dbReference type="SAM" id="Phobius"/>
    </source>
</evidence>
<feature type="transmembrane region" description="Helical" evidence="1">
    <location>
        <begin position="201"/>
        <end position="220"/>
    </location>
</feature>
<feature type="transmembrane region" description="Helical" evidence="1">
    <location>
        <begin position="515"/>
        <end position="535"/>
    </location>
</feature>
<feature type="transmembrane region" description="Helical" evidence="1">
    <location>
        <begin position="352"/>
        <end position="377"/>
    </location>
</feature>
<feature type="transmembrane region" description="Helical" evidence="1">
    <location>
        <begin position="135"/>
        <end position="159"/>
    </location>
</feature>
<feature type="transmembrane region" description="Helical" evidence="1">
    <location>
        <begin position="171"/>
        <end position="194"/>
    </location>
</feature>
<evidence type="ECO:0000313" key="2">
    <source>
        <dbReference type="EMBL" id="MFD1182421.1"/>
    </source>
</evidence>
<keyword evidence="1" id="KW-1133">Transmembrane helix</keyword>
<reference evidence="3" key="1">
    <citation type="journal article" date="2019" name="Int. J. Syst. Evol. Microbiol.">
        <title>The Global Catalogue of Microorganisms (GCM) 10K type strain sequencing project: providing services to taxonomists for standard genome sequencing and annotation.</title>
        <authorList>
            <consortium name="The Broad Institute Genomics Platform"/>
            <consortium name="The Broad Institute Genome Sequencing Center for Infectious Disease"/>
            <person name="Wu L."/>
            <person name="Ma J."/>
        </authorList>
    </citation>
    <scope>NUCLEOTIDE SEQUENCE [LARGE SCALE GENOMIC DNA]</scope>
    <source>
        <strain evidence="3">CCUG 48216</strain>
    </source>
</reference>
<feature type="transmembrane region" description="Helical" evidence="1">
    <location>
        <begin position="472"/>
        <end position="495"/>
    </location>
</feature>
<keyword evidence="3" id="KW-1185">Reference proteome</keyword>
<gene>
    <name evidence="2" type="ORF">ACFQ2Z_13730</name>
</gene>
<keyword evidence="1" id="KW-0812">Transmembrane</keyword>
<evidence type="ECO:0000313" key="3">
    <source>
        <dbReference type="Proteomes" id="UP001597211"/>
    </source>
</evidence>
<dbReference type="RefSeq" id="WP_372489790.1">
    <property type="nucleotide sequence ID" value="NZ_JAKSXN010000028.1"/>
</dbReference>
<dbReference type="Proteomes" id="UP001597211">
    <property type="component" value="Unassembled WGS sequence"/>
</dbReference>
<name>A0ABW3SCA9_9BACL</name>